<evidence type="ECO:0000259" key="1">
    <source>
        <dbReference type="Pfam" id="PF01872"/>
    </source>
</evidence>
<dbReference type="PANTHER" id="PTHR38011:SF11">
    <property type="entry name" value="2,5-DIAMINO-6-RIBOSYLAMINO-4(3H)-PYRIMIDINONE 5'-PHOSPHATE REDUCTASE"/>
    <property type="match status" value="1"/>
</dbReference>
<dbReference type="Gene3D" id="3.40.430.10">
    <property type="entry name" value="Dihydrofolate Reductase, subunit A"/>
    <property type="match status" value="1"/>
</dbReference>
<gene>
    <name evidence="2" type="ORF">C1I63_18850</name>
</gene>
<keyword evidence="3" id="KW-1185">Reference proteome</keyword>
<dbReference type="GO" id="GO:0009231">
    <property type="term" value="P:riboflavin biosynthetic process"/>
    <property type="evidence" value="ECO:0007669"/>
    <property type="project" value="InterPro"/>
</dbReference>
<dbReference type="Pfam" id="PF01872">
    <property type="entry name" value="RibD_C"/>
    <property type="match status" value="1"/>
</dbReference>
<protein>
    <submittedName>
        <fullName evidence="2">Reductase</fullName>
    </submittedName>
</protein>
<dbReference type="GO" id="GO:0008703">
    <property type="term" value="F:5-amino-6-(5-phosphoribosylamino)uracil reductase activity"/>
    <property type="evidence" value="ECO:0007669"/>
    <property type="project" value="InterPro"/>
</dbReference>
<dbReference type="Proteomes" id="UP000241085">
    <property type="component" value="Unassembled WGS sequence"/>
</dbReference>
<sequence>MDRHRPHRCRSGRGRDLLITHLCQHTGAQADRPASIGVLESEGIAVSSSNRPRVVVQEWISLDGYASGPTDEMDIMSAISEDTDQRSQTYNAEFLSTAAAVLLGSRTYRKFVEYWPSAEEPIADQVNQLPKLVASTTLQSAPWGEHTPATVITDVYAHVRQFRREGEGTLVVWGSLALTHSLMNTGLVDELDLFVAPIWLGEGTPLLPAGRVRVEQLSSDNWDELTHLTYRVENHDAFDA</sequence>
<organism evidence="2 3">
    <name type="scientific">Rathayibacter caricis DSM 15933</name>
    <dbReference type="NCBI Taxonomy" id="1328867"/>
    <lineage>
        <taxon>Bacteria</taxon>
        <taxon>Bacillati</taxon>
        <taxon>Actinomycetota</taxon>
        <taxon>Actinomycetes</taxon>
        <taxon>Micrococcales</taxon>
        <taxon>Microbacteriaceae</taxon>
        <taxon>Rathayibacter</taxon>
    </lineage>
</organism>
<dbReference type="AlphaFoldDB" id="A0A2T4UP40"/>
<dbReference type="EMBL" id="PZPL01000002">
    <property type="protein sequence ID" value="PTL71288.1"/>
    <property type="molecule type" value="Genomic_DNA"/>
</dbReference>
<dbReference type="InterPro" id="IPR050765">
    <property type="entry name" value="Riboflavin_Biosynth_HTPR"/>
</dbReference>
<evidence type="ECO:0000313" key="3">
    <source>
        <dbReference type="Proteomes" id="UP000241085"/>
    </source>
</evidence>
<evidence type="ECO:0000313" key="2">
    <source>
        <dbReference type="EMBL" id="PTL71288.1"/>
    </source>
</evidence>
<dbReference type="InterPro" id="IPR024072">
    <property type="entry name" value="DHFR-like_dom_sf"/>
</dbReference>
<dbReference type="SUPFAM" id="SSF53597">
    <property type="entry name" value="Dihydrofolate reductase-like"/>
    <property type="match status" value="1"/>
</dbReference>
<name>A0A2T4UP40_9MICO</name>
<feature type="domain" description="Bacterial bifunctional deaminase-reductase C-terminal" evidence="1">
    <location>
        <begin position="52"/>
        <end position="214"/>
    </location>
</feature>
<proteinExistence type="predicted"/>
<comment type="caution">
    <text evidence="2">The sequence shown here is derived from an EMBL/GenBank/DDBJ whole genome shotgun (WGS) entry which is preliminary data.</text>
</comment>
<accession>A0A2T4UP40</accession>
<dbReference type="InterPro" id="IPR002734">
    <property type="entry name" value="RibDG_C"/>
</dbReference>
<reference evidence="2 3" key="1">
    <citation type="submission" date="2018-03" db="EMBL/GenBank/DDBJ databases">
        <title>Bacteriophage NCPPB3778 and a type I-E CRISPR drive the evolution of the US Biological Select Agent, Rathayibacter toxicus.</title>
        <authorList>
            <person name="Davis E.W.II."/>
            <person name="Tabima J.F."/>
            <person name="Weisberg A.J."/>
            <person name="Dantas Lopes L."/>
            <person name="Wiseman M.S."/>
            <person name="Wiseman M.S."/>
            <person name="Pupko T."/>
            <person name="Belcher M.S."/>
            <person name="Sechler A.J."/>
            <person name="Tancos M.A."/>
            <person name="Schroeder B.K."/>
            <person name="Murray T.D."/>
            <person name="Luster D.G."/>
            <person name="Schneider W.L."/>
            <person name="Rogers E."/>
            <person name="Andreote F.D."/>
            <person name="Grunwald N.J."/>
            <person name="Putnam M.L."/>
            <person name="Chang J.H."/>
        </authorList>
    </citation>
    <scope>NUCLEOTIDE SEQUENCE [LARGE SCALE GENOMIC DNA]</scope>
    <source>
        <strain evidence="2 3">DSM 15933</strain>
    </source>
</reference>
<dbReference type="PANTHER" id="PTHR38011">
    <property type="entry name" value="DIHYDROFOLATE REDUCTASE FAMILY PROTEIN (AFU_ORTHOLOGUE AFUA_8G06820)"/>
    <property type="match status" value="1"/>
</dbReference>